<reference evidence="1 2" key="1">
    <citation type="journal article" date="2014" name="Genome Announc.">
        <title>Draft genome sequences of eight enterohepatic helicobacter species isolated from both laboratory and wild rodents.</title>
        <authorList>
            <person name="Sheh A."/>
            <person name="Shen Z."/>
            <person name="Fox J.G."/>
        </authorList>
    </citation>
    <scope>NUCLEOTIDE SEQUENCE [LARGE SCALE GENOMIC DNA]</scope>
    <source>
        <strain evidence="1 2">ATCC 49310</strain>
    </source>
</reference>
<proteinExistence type="predicted"/>
<sequence length="322" mass="36083">MVSVKDVSVLHDTCIRADSIVQDILDGSKVLKCTMQNIMIAELTAEVTCSTALVADATARVAGLEAEVVALTAGLPETAGALAVAQTQLQTALANLTLMEQRLSLARELNNEFIVFCKENVDKLDVYAECFSSVVNSLNVRVGHAVNTLESYLFDDSVRQDYIDFVRQKSQYFEYQKMLYAMNKTSIKDVENAYVEKLNAKKDAFIISKNANELGVKISRYNMPEFEASFETKIVISDFNKERYVHERIANKSLKEAIAANDSLKNKFDQRQIKQIENGITPDGYTWHHDGNPPPGRLQLVDTSLHNAVRHTGGYSLWCERE</sequence>
<accession>A0A4U8THC4</accession>
<evidence type="ECO:0000313" key="2">
    <source>
        <dbReference type="Proteomes" id="UP000029861"/>
    </source>
</evidence>
<protein>
    <recommendedName>
        <fullName evidence="3">HNH endonuclease</fullName>
    </recommendedName>
</protein>
<dbReference type="Pfam" id="PF12639">
    <property type="entry name" value="Colicin-DNase"/>
    <property type="match status" value="1"/>
</dbReference>
<name>A0A4U8THC4_9HELI</name>
<dbReference type="EMBL" id="JRPK02000003">
    <property type="protein sequence ID" value="TLD99385.1"/>
    <property type="molecule type" value="Genomic_DNA"/>
</dbReference>
<evidence type="ECO:0000313" key="1">
    <source>
        <dbReference type="EMBL" id="TLD99385.1"/>
    </source>
</evidence>
<comment type="caution">
    <text evidence="1">The sequence shown here is derived from an EMBL/GenBank/DDBJ whole genome shotgun (WGS) entry which is preliminary data.</text>
</comment>
<organism evidence="1 2">
    <name type="scientific">Helicobacter trogontum</name>
    <dbReference type="NCBI Taxonomy" id="50960"/>
    <lineage>
        <taxon>Bacteria</taxon>
        <taxon>Pseudomonadati</taxon>
        <taxon>Campylobacterota</taxon>
        <taxon>Epsilonproteobacteria</taxon>
        <taxon>Campylobacterales</taxon>
        <taxon>Helicobacteraceae</taxon>
        <taxon>Helicobacter</taxon>
    </lineage>
</organism>
<dbReference type="AlphaFoldDB" id="A0A4U8THC4"/>
<gene>
    <name evidence="1" type="ORF">LS80_001705</name>
</gene>
<dbReference type="Proteomes" id="UP000029861">
    <property type="component" value="Unassembled WGS sequence"/>
</dbReference>
<evidence type="ECO:0008006" key="3">
    <source>
        <dbReference type="Google" id="ProtNLM"/>
    </source>
</evidence>